<evidence type="ECO:0000313" key="3">
    <source>
        <dbReference type="EMBL" id="MDT0632558.1"/>
    </source>
</evidence>
<comment type="caution">
    <text evidence="3">The sequence shown here is derived from an EMBL/GenBank/DDBJ whole genome shotgun (WGS) entry which is preliminary data.</text>
</comment>
<comment type="similarity">
    <text evidence="1">Belongs to the outer membrane factor (OMF) (TC 1.B.17) family.</text>
</comment>
<evidence type="ECO:0000256" key="1">
    <source>
        <dbReference type="ARBA" id="ARBA00007613"/>
    </source>
</evidence>
<dbReference type="PANTHER" id="PTHR30203">
    <property type="entry name" value="OUTER MEMBRANE CATION EFFLUX PROTEIN"/>
    <property type="match status" value="1"/>
</dbReference>
<dbReference type="Gene3D" id="1.20.1600.10">
    <property type="entry name" value="Outer membrane efflux proteins (OEP)"/>
    <property type="match status" value="1"/>
</dbReference>
<reference evidence="3 4" key="1">
    <citation type="submission" date="2023-09" db="EMBL/GenBank/DDBJ databases">
        <authorList>
            <person name="Rey-Velasco X."/>
        </authorList>
    </citation>
    <scope>NUCLEOTIDE SEQUENCE [LARGE SCALE GENOMIC DNA]</scope>
    <source>
        <strain evidence="3 4">F394</strain>
    </source>
</reference>
<dbReference type="Proteomes" id="UP001267426">
    <property type="component" value="Unassembled WGS sequence"/>
</dbReference>
<protein>
    <submittedName>
        <fullName evidence="3">TolC family protein</fullName>
    </submittedName>
</protein>
<dbReference type="SUPFAM" id="SSF56954">
    <property type="entry name" value="Outer membrane efflux proteins (OEP)"/>
    <property type="match status" value="1"/>
</dbReference>
<evidence type="ECO:0000313" key="4">
    <source>
        <dbReference type="Proteomes" id="UP001267426"/>
    </source>
</evidence>
<proteinExistence type="inferred from homology"/>
<dbReference type="RefSeq" id="WP_311664555.1">
    <property type="nucleotide sequence ID" value="NZ_JAVRHT010000031.1"/>
</dbReference>
<gene>
    <name evidence="3" type="ORF">RM540_12430</name>
</gene>
<dbReference type="Pfam" id="PF02321">
    <property type="entry name" value="OEP"/>
    <property type="match status" value="2"/>
</dbReference>
<keyword evidence="2" id="KW-0175">Coiled coil</keyword>
<dbReference type="EMBL" id="JAVRHT010000031">
    <property type="protein sequence ID" value="MDT0632558.1"/>
    <property type="molecule type" value="Genomic_DNA"/>
</dbReference>
<evidence type="ECO:0000256" key="2">
    <source>
        <dbReference type="SAM" id="Coils"/>
    </source>
</evidence>
<dbReference type="InterPro" id="IPR003423">
    <property type="entry name" value="OMP_efflux"/>
</dbReference>
<keyword evidence="4" id="KW-1185">Reference proteome</keyword>
<dbReference type="InterPro" id="IPR010131">
    <property type="entry name" value="MdtP/NodT-like"/>
</dbReference>
<accession>A0ABU3BTG3</accession>
<sequence length="429" mass="44054">MHRPALLALSSLAAPLAAQTPVPLDDALQTARTQAVAVLRADAAVEGARVAVDAAEARRWPSLDLRAGGGQRYGLAFDNTSGSLTQATIESVDIGIDAGYVVYDGGARGADARAAEAGLQAAVLDRERAEQRAAEAVVEGYRAVARADAARAVAAEALAAQRDLLAEVEAQVEVGERPGYEAAQQRERVAAAQGDVLAAERDRALAEARLVRVLGLDPAGDYAFPAPAPGAAPPAALVGDLVRQALSVRADVRAAEAAVVAAEADRHAARAGRLPTVAVGAYVGTNYSSAAGTALPGQLGDNRAGALRLTVSLPVLDRGAAGTAVRRAEARATALRADQEDVRRAVALDVRERSVEVDAAAARAEVAAVRVEAAEAALAAERARYAAGATTLQAVSLLQARLVEAQTERAQLAVEAAFNRRLLALALGQ</sequence>
<feature type="coiled-coil region" evidence="2">
    <location>
        <begin position="112"/>
        <end position="139"/>
    </location>
</feature>
<dbReference type="PANTHER" id="PTHR30203:SF29">
    <property type="entry name" value="PROTEIN CYAE"/>
    <property type="match status" value="1"/>
</dbReference>
<name>A0ABU3BTG3_9BACT</name>
<organism evidence="3 4">
    <name type="scientific">Rubrivirga litoralis</name>
    <dbReference type="NCBI Taxonomy" id="3075598"/>
    <lineage>
        <taxon>Bacteria</taxon>
        <taxon>Pseudomonadati</taxon>
        <taxon>Rhodothermota</taxon>
        <taxon>Rhodothermia</taxon>
        <taxon>Rhodothermales</taxon>
        <taxon>Rubricoccaceae</taxon>
        <taxon>Rubrivirga</taxon>
    </lineage>
</organism>